<dbReference type="GO" id="GO:0016746">
    <property type="term" value="F:acyltransferase activity"/>
    <property type="evidence" value="ECO:0007669"/>
    <property type="project" value="UniProtKB-KW"/>
</dbReference>
<dbReference type="CDD" id="cd07989">
    <property type="entry name" value="LPLAT_AGPAT-like"/>
    <property type="match status" value="1"/>
</dbReference>
<dbReference type="Pfam" id="PF01553">
    <property type="entry name" value="Acyltransferase"/>
    <property type="match status" value="1"/>
</dbReference>
<evidence type="ECO:0000259" key="7">
    <source>
        <dbReference type="SMART" id="SM00563"/>
    </source>
</evidence>
<keyword evidence="4" id="KW-0443">Lipid metabolism</keyword>
<evidence type="ECO:0000256" key="4">
    <source>
        <dbReference type="ARBA" id="ARBA00023098"/>
    </source>
</evidence>
<feature type="domain" description="Phospholipid/glycerol acyltransferase" evidence="7">
    <location>
        <begin position="114"/>
        <end position="236"/>
    </location>
</feature>
<dbReference type="PANTHER" id="PTHR10434:SF64">
    <property type="entry name" value="1-ACYL-SN-GLYCEROL-3-PHOSPHATE ACYLTRANSFERASE-RELATED"/>
    <property type="match status" value="1"/>
</dbReference>
<gene>
    <name evidence="8" type="ORF">KB213_04460</name>
</gene>
<comment type="pathway">
    <text evidence="1">Lipid metabolism.</text>
</comment>
<evidence type="ECO:0000313" key="8">
    <source>
        <dbReference type="EMBL" id="MBR0559311.1"/>
    </source>
</evidence>
<dbReference type="SMART" id="SM00563">
    <property type="entry name" value="PlsC"/>
    <property type="match status" value="1"/>
</dbReference>
<reference evidence="8 9" key="1">
    <citation type="submission" date="2021-04" db="EMBL/GenBank/DDBJ databases">
        <title>The complete genome sequence of Neokomagataea sp. TBRC 2177.</title>
        <authorList>
            <person name="Charoenyingcharoen P."/>
            <person name="Yukphan P."/>
        </authorList>
    </citation>
    <scope>NUCLEOTIDE SEQUENCE [LARGE SCALE GENOMIC DNA]</scope>
    <source>
        <strain evidence="8 9">TBRC 2177</strain>
    </source>
</reference>
<evidence type="ECO:0000256" key="3">
    <source>
        <dbReference type="ARBA" id="ARBA00022679"/>
    </source>
</evidence>
<dbReference type="RefSeq" id="WP_211680807.1">
    <property type="nucleotide sequence ID" value="NZ_JAGRQH010000002.1"/>
</dbReference>
<proteinExistence type="predicted"/>
<protein>
    <submittedName>
        <fullName evidence="8">1-acyl-sn-glycerol-3-phosphate acyltransferase</fullName>
    </submittedName>
</protein>
<keyword evidence="2" id="KW-0444">Lipid biosynthesis</keyword>
<keyword evidence="5 8" id="KW-0012">Acyltransferase</keyword>
<evidence type="ECO:0000256" key="1">
    <source>
        <dbReference type="ARBA" id="ARBA00005189"/>
    </source>
</evidence>
<organism evidence="8 9">
    <name type="scientific">Neokomagataea anthophila</name>
    <dbReference type="NCBI Taxonomy" id="2826925"/>
    <lineage>
        <taxon>Bacteria</taxon>
        <taxon>Pseudomonadati</taxon>
        <taxon>Pseudomonadota</taxon>
        <taxon>Alphaproteobacteria</taxon>
        <taxon>Acetobacterales</taxon>
        <taxon>Acetobacteraceae</taxon>
        <taxon>Neokomagataea</taxon>
    </lineage>
</organism>
<keyword evidence="6" id="KW-0812">Transmembrane</keyword>
<dbReference type="InterPro" id="IPR002123">
    <property type="entry name" value="Plipid/glycerol_acylTrfase"/>
</dbReference>
<evidence type="ECO:0000256" key="5">
    <source>
        <dbReference type="ARBA" id="ARBA00023315"/>
    </source>
</evidence>
<dbReference type="EMBL" id="JAGRQH010000002">
    <property type="protein sequence ID" value="MBR0559311.1"/>
    <property type="molecule type" value="Genomic_DNA"/>
</dbReference>
<accession>A0ABS5E627</accession>
<keyword evidence="6" id="KW-1133">Transmembrane helix</keyword>
<sequence length="328" mass="36504">MAYRNAGQHTRRRSNSRPILSEEELHASHGVTTRTSRVSRSCCAARLVFILVFTFWMGCIQSLLIRLPGSAKIHLARRYWAGVSRILGLHVRVVGQPAGGIRTAKDVKNGQRPVVYVANHTSWLDIATMGGVIPTVFVAKGEVSGWPLIGTVSRLGRSIFVSRNRQNTGRELEDMSQRLWNGDDIMLFPEGTSTDGTRVLPFLSSFFAIAKPGRLEQAGMATPPPVLIQPVSLVYDRLEGLPVGLMRRKVFSWFGDMDLAPHVWAFGQWRTMRATVLFHPPLDPEKFRSRKVLAREAYNIVENGATEIRRGRVGRAPGGEAVIGENRP</sequence>
<evidence type="ECO:0000256" key="6">
    <source>
        <dbReference type="SAM" id="Phobius"/>
    </source>
</evidence>
<name>A0ABS5E627_9PROT</name>
<dbReference type="SUPFAM" id="SSF69593">
    <property type="entry name" value="Glycerol-3-phosphate (1)-acyltransferase"/>
    <property type="match status" value="1"/>
</dbReference>
<keyword evidence="3" id="KW-0808">Transferase</keyword>
<comment type="caution">
    <text evidence="8">The sequence shown here is derived from an EMBL/GenBank/DDBJ whole genome shotgun (WGS) entry which is preliminary data.</text>
</comment>
<dbReference type="Proteomes" id="UP000677812">
    <property type="component" value="Unassembled WGS sequence"/>
</dbReference>
<keyword evidence="9" id="KW-1185">Reference proteome</keyword>
<evidence type="ECO:0000256" key="2">
    <source>
        <dbReference type="ARBA" id="ARBA00022516"/>
    </source>
</evidence>
<keyword evidence="6" id="KW-0472">Membrane</keyword>
<feature type="transmembrane region" description="Helical" evidence="6">
    <location>
        <begin position="44"/>
        <end position="64"/>
    </location>
</feature>
<dbReference type="PANTHER" id="PTHR10434">
    <property type="entry name" value="1-ACYL-SN-GLYCEROL-3-PHOSPHATE ACYLTRANSFERASE"/>
    <property type="match status" value="1"/>
</dbReference>
<evidence type="ECO:0000313" key="9">
    <source>
        <dbReference type="Proteomes" id="UP000677812"/>
    </source>
</evidence>